<dbReference type="EMBL" id="JBBHLI010000006">
    <property type="protein sequence ID" value="MEK9501654.1"/>
    <property type="molecule type" value="Genomic_DNA"/>
</dbReference>
<dbReference type="Pfam" id="PF12704">
    <property type="entry name" value="MacB_PCD"/>
    <property type="match status" value="2"/>
</dbReference>
<reference evidence="10 11" key="1">
    <citation type="submission" date="2024-02" db="EMBL/GenBank/DDBJ databases">
        <title>A novel Gemmatimonadota bacterium.</title>
        <authorList>
            <person name="Du Z.-J."/>
            <person name="Ye Y.-Q."/>
        </authorList>
    </citation>
    <scope>NUCLEOTIDE SEQUENCE [LARGE SCALE GENOMIC DNA]</scope>
    <source>
        <strain evidence="10 11">DH-20</strain>
    </source>
</reference>
<evidence type="ECO:0000256" key="7">
    <source>
        <dbReference type="SAM" id="Phobius"/>
    </source>
</evidence>
<gene>
    <name evidence="10" type="ORF">WI372_11745</name>
</gene>
<dbReference type="PANTHER" id="PTHR30572">
    <property type="entry name" value="MEMBRANE COMPONENT OF TRANSPORTER-RELATED"/>
    <property type="match status" value="1"/>
</dbReference>
<dbReference type="PANTHER" id="PTHR30572:SF4">
    <property type="entry name" value="ABC TRANSPORTER PERMEASE YTRF"/>
    <property type="match status" value="1"/>
</dbReference>
<evidence type="ECO:0000256" key="4">
    <source>
        <dbReference type="ARBA" id="ARBA00022989"/>
    </source>
</evidence>
<evidence type="ECO:0000256" key="5">
    <source>
        <dbReference type="ARBA" id="ARBA00023136"/>
    </source>
</evidence>
<feature type="domain" description="ABC3 transporter permease C-terminal" evidence="8">
    <location>
        <begin position="349"/>
        <end position="463"/>
    </location>
</feature>
<comment type="subcellular location">
    <subcellularLocation>
        <location evidence="1">Cell membrane</location>
        <topology evidence="1">Multi-pass membrane protein</topology>
    </subcellularLocation>
</comment>
<evidence type="ECO:0000313" key="11">
    <source>
        <dbReference type="Proteomes" id="UP001484239"/>
    </source>
</evidence>
<keyword evidence="5 7" id="KW-0472">Membrane</keyword>
<feature type="transmembrane region" description="Helical" evidence="7">
    <location>
        <begin position="490"/>
        <end position="510"/>
    </location>
</feature>
<dbReference type="NCBIfam" id="TIGR03434">
    <property type="entry name" value="ADOP"/>
    <property type="match status" value="1"/>
</dbReference>
<organism evidence="10 11">
    <name type="scientific">Gaopeijia maritima</name>
    <dbReference type="NCBI Taxonomy" id="3119007"/>
    <lineage>
        <taxon>Bacteria</taxon>
        <taxon>Pseudomonadati</taxon>
        <taxon>Gemmatimonadota</taxon>
        <taxon>Longimicrobiia</taxon>
        <taxon>Gaopeijiales</taxon>
        <taxon>Gaopeijiaceae</taxon>
        <taxon>Gaopeijia</taxon>
    </lineage>
</organism>
<name>A0ABU9EAG8_9BACT</name>
<dbReference type="InterPro" id="IPR050250">
    <property type="entry name" value="Macrolide_Exporter_MacB"/>
</dbReference>
<feature type="transmembrane region" description="Helical" evidence="7">
    <location>
        <begin position="813"/>
        <end position="834"/>
    </location>
</feature>
<keyword evidence="2" id="KW-1003">Cell membrane</keyword>
<keyword evidence="4 7" id="KW-1133">Transmembrane helix</keyword>
<feature type="transmembrane region" description="Helical" evidence="7">
    <location>
        <begin position="760"/>
        <end position="785"/>
    </location>
</feature>
<feature type="transmembrane region" description="Helical" evidence="7">
    <location>
        <begin position="846"/>
        <end position="866"/>
    </location>
</feature>
<comment type="similarity">
    <text evidence="6">Belongs to the ABC-4 integral membrane protein family.</text>
</comment>
<evidence type="ECO:0000256" key="3">
    <source>
        <dbReference type="ARBA" id="ARBA00022692"/>
    </source>
</evidence>
<proteinExistence type="inferred from homology"/>
<feature type="domain" description="MacB-like periplasmic core" evidence="9">
    <location>
        <begin position="497"/>
        <end position="680"/>
    </location>
</feature>
<feature type="domain" description="MacB-like periplasmic core" evidence="9">
    <location>
        <begin position="88"/>
        <end position="303"/>
    </location>
</feature>
<evidence type="ECO:0000256" key="2">
    <source>
        <dbReference type="ARBA" id="ARBA00022475"/>
    </source>
</evidence>
<sequence>MIDAVLRLLLLPARWLVPGEERDRWWEEWCSDLHALRGGGMSVVDAVVWGMGIHGAAARMRLEEVVMDGWMKEIRHSIRGLLRAPGFTAVTVATLALGIGANTAIFSVVNGVVLEPLPYPDSDELVTVSSAFPTLGFETFWVSPPEFLELQERARSFETLGGWRGSQTSVGGGERPERIQGAVATAEVFEVLGVSALFGRTFGPDDDRPDAAPVAVLSHELWERSFGGDRSIVGREIEVDGALTTVLGVMPPGFDLRDEGIEIWEPLGLDRGMRTNRGSHFLNLVGRLAPGVSVQSARTELEGLVAGWEEASAGAGHVPTPDNHPMLIDSLHEQVVSPVRTALFVLLGAVGLVLLIACANVANLLLARAEARQKEVSVRVALGAGRSRLMRQFLTEGVLLAALGGVAGLVLAWGGLELLRALGPGELPRLREVSLDAPVLLFTGGVALLTGVLFGLAPARYLTGSTMASTLRDGGLRSTAGGGKVRLRSLLVVSEVALALILTLGSGLLIRSFSALTAVDPGFETGGLLTFELYLPAASYPEAADMPAFHTGLAERLGALAGVEAVAAMSGLPPRRDLSANDTEFEGLERREDGPAHNVDYYQTVHGPYLETMGIEVVAGRGFTSADRGDTQPVAVVNETLARVFYGDAQAALGRRIRPCCGGDVWFEIVGIVDDVKQGGLDVPAGTELYTLAEQTATVFGFAPRAMHLVLRTAGASEGLVPAVRQAVASADPTLPLAGLRTMDEVVAGARARPRFLTTLLGVFAVVALVLAAVGTYGVMSYAVAQRRKELGIRMALGAEAATVQRLVLRRGLVVTGVGLVVGLLGAWWLTGLLESLLYGVAARDAVTFAAVPALLLLVALTATWIPARRATRVDPVEVLRGD</sequence>
<feature type="domain" description="ABC3 transporter permease C-terminal" evidence="8">
    <location>
        <begin position="763"/>
        <end position="876"/>
    </location>
</feature>
<evidence type="ECO:0000313" key="10">
    <source>
        <dbReference type="EMBL" id="MEK9501654.1"/>
    </source>
</evidence>
<feature type="transmembrane region" description="Helical" evidence="7">
    <location>
        <begin position="439"/>
        <end position="462"/>
    </location>
</feature>
<keyword evidence="11" id="KW-1185">Reference proteome</keyword>
<evidence type="ECO:0000256" key="1">
    <source>
        <dbReference type="ARBA" id="ARBA00004651"/>
    </source>
</evidence>
<feature type="transmembrane region" description="Helical" evidence="7">
    <location>
        <begin position="342"/>
        <end position="366"/>
    </location>
</feature>
<dbReference type="Proteomes" id="UP001484239">
    <property type="component" value="Unassembled WGS sequence"/>
</dbReference>
<dbReference type="Pfam" id="PF02687">
    <property type="entry name" value="FtsX"/>
    <property type="match status" value="2"/>
</dbReference>
<comment type="caution">
    <text evidence="10">The sequence shown here is derived from an EMBL/GenBank/DDBJ whole genome shotgun (WGS) entry which is preliminary data.</text>
</comment>
<keyword evidence="3 7" id="KW-0812">Transmembrane</keyword>
<dbReference type="InterPro" id="IPR003838">
    <property type="entry name" value="ABC3_permease_C"/>
</dbReference>
<protein>
    <submittedName>
        <fullName evidence="10">ABC transporter permease</fullName>
    </submittedName>
</protein>
<feature type="transmembrane region" description="Helical" evidence="7">
    <location>
        <begin position="398"/>
        <end position="419"/>
    </location>
</feature>
<evidence type="ECO:0000256" key="6">
    <source>
        <dbReference type="ARBA" id="ARBA00038076"/>
    </source>
</evidence>
<dbReference type="InterPro" id="IPR017800">
    <property type="entry name" value="ADOP"/>
</dbReference>
<evidence type="ECO:0000259" key="9">
    <source>
        <dbReference type="Pfam" id="PF12704"/>
    </source>
</evidence>
<dbReference type="RefSeq" id="WP_405281324.1">
    <property type="nucleotide sequence ID" value="NZ_JBBHLI010000006.1"/>
</dbReference>
<accession>A0ABU9EAG8</accession>
<evidence type="ECO:0000259" key="8">
    <source>
        <dbReference type="Pfam" id="PF02687"/>
    </source>
</evidence>
<dbReference type="InterPro" id="IPR025857">
    <property type="entry name" value="MacB_PCD"/>
</dbReference>